<gene>
    <name evidence="2" type="ORF">GCM10023349_09060</name>
</gene>
<comment type="caution">
    <text evidence="2">The sequence shown here is derived from an EMBL/GenBank/DDBJ whole genome shotgun (WGS) entry which is preliminary data.</text>
</comment>
<dbReference type="InterPro" id="IPR027417">
    <property type="entry name" value="P-loop_NTPase"/>
</dbReference>
<dbReference type="RefSeq" id="WP_345519678.1">
    <property type="nucleotide sequence ID" value="NZ_BAABKM010000002.1"/>
</dbReference>
<sequence>MTERVYLHVGAPKSGTTYLQRVLDQNREPLAAAGVLVVGERHVDRVHAALVVREDRRVGTLSARQKRSWERLVAQIRAWDGPSAVLSYELFSAATREQAERAIADLAGIDVHVVITARDFGKMVPSAWQERLKFGLTMPFDEWRPSRENAPPQREWGWRTMDPASVAERWGASLSPDHVHVVTVPRERRDPDELWHRFAAACDLTATTNDLNLGVGLVNESLGVTAAELLRRVNERIGPPIEGSREQAKWLRDTLAHGVLAKLGSEPIRTTDRQLGDAQKQATRSVERVDAAGYDVRGDLADLAPSAGAGRSPADVTDAELLDTALDTIVQLLLLVRERSKNGAPAEAEVEGGRLRRAARTAALRTSAPYLKHRTEANARRIAELEKQIDVDRSLHLRVAALQDVVSELLLPLGDRDPEVTARALRRYQQESV</sequence>
<reference evidence="3" key="1">
    <citation type="journal article" date="2019" name="Int. J. Syst. Evol. Microbiol.">
        <title>The Global Catalogue of Microorganisms (GCM) 10K type strain sequencing project: providing services to taxonomists for standard genome sequencing and annotation.</title>
        <authorList>
            <consortium name="The Broad Institute Genomics Platform"/>
            <consortium name="The Broad Institute Genome Sequencing Center for Infectious Disease"/>
            <person name="Wu L."/>
            <person name="Ma J."/>
        </authorList>
    </citation>
    <scope>NUCLEOTIDE SEQUENCE [LARGE SCALE GENOMIC DNA]</scope>
    <source>
        <strain evidence="3">JCM 18531</strain>
    </source>
</reference>
<keyword evidence="3" id="KW-1185">Reference proteome</keyword>
<dbReference type="SUPFAM" id="SSF52540">
    <property type="entry name" value="P-loop containing nucleoside triphosphate hydrolases"/>
    <property type="match status" value="1"/>
</dbReference>
<dbReference type="InterPro" id="IPR046640">
    <property type="entry name" value="DUF6752"/>
</dbReference>
<dbReference type="Gene3D" id="3.40.50.300">
    <property type="entry name" value="P-loop containing nucleotide triphosphate hydrolases"/>
    <property type="match status" value="1"/>
</dbReference>
<dbReference type="Pfam" id="PF20537">
    <property type="entry name" value="DUF6752"/>
    <property type="match status" value="1"/>
</dbReference>
<organism evidence="2 3">
    <name type="scientific">Nocardioides conyzicola</name>
    <dbReference type="NCBI Taxonomy" id="1651781"/>
    <lineage>
        <taxon>Bacteria</taxon>
        <taxon>Bacillati</taxon>
        <taxon>Actinomycetota</taxon>
        <taxon>Actinomycetes</taxon>
        <taxon>Propionibacteriales</taxon>
        <taxon>Nocardioidaceae</taxon>
        <taxon>Nocardioides</taxon>
    </lineage>
</organism>
<dbReference type="EMBL" id="BAABKM010000002">
    <property type="protein sequence ID" value="GAA4695895.1"/>
    <property type="molecule type" value="Genomic_DNA"/>
</dbReference>
<protein>
    <recommendedName>
        <fullName evidence="1">DUF6752 domain-containing protein</fullName>
    </recommendedName>
</protein>
<feature type="domain" description="DUF6752" evidence="1">
    <location>
        <begin position="380"/>
        <end position="431"/>
    </location>
</feature>
<proteinExistence type="predicted"/>
<name>A0ABP8WWP3_9ACTN</name>
<evidence type="ECO:0000313" key="2">
    <source>
        <dbReference type="EMBL" id="GAA4695895.1"/>
    </source>
</evidence>
<evidence type="ECO:0000313" key="3">
    <source>
        <dbReference type="Proteomes" id="UP001499974"/>
    </source>
</evidence>
<accession>A0ABP8WWP3</accession>
<evidence type="ECO:0000259" key="1">
    <source>
        <dbReference type="Pfam" id="PF20537"/>
    </source>
</evidence>
<dbReference type="Proteomes" id="UP001499974">
    <property type="component" value="Unassembled WGS sequence"/>
</dbReference>